<comment type="subcellular location">
    <subcellularLocation>
        <location evidence="1">Cell membrane</location>
        <topology evidence="1">Multi-pass membrane protein</topology>
    </subcellularLocation>
</comment>
<dbReference type="GO" id="GO:0005524">
    <property type="term" value="F:ATP binding"/>
    <property type="evidence" value="ECO:0007669"/>
    <property type="project" value="UniProtKB-KW"/>
</dbReference>
<dbReference type="PRINTS" id="PR00120">
    <property type="entry name" value="HATPASE"/>
</dbReference>
<dbReference type="EMBL" id="BLLB01000002">
    <property type="protein sequence ID" value="GFH01378.1"/>
    <property type="molecule type" value="Genomic_DNA"/>
</dbReference>
<dbReference type="InterPro" id="IPR059000">
    <property type="entry name" value="ATPase_P-type_domA"/>
</dbReference>
<dbReference type="Gene3D" id="3.40.1110.10">
    <property type="entry name" value="Calcium-transporting ATPase, cytoplasmic domain N"/>
    <property type="match status" value="1"/>
</dbReference>
<dbReference type="InterPro" id="IPR044492">
    <property type="entry name" value="P_typ_ATPase_HD_dom"/>
</dbReference>
<dbReference type="PANTHER" id="PTHR43294">
    <property type="entry name" value="SODIUM/POTASSIUM-TRANSPORTING ATPASE SUBUNIT ALPHA"/>
    <property type="match status" value="1"/>
</dbReference>
<evidence type="ECO:0000256" key="7">
    <source>
        <dbReference type="ARBA" id="ARBA00022967"/>
    </source>
</evidence>
<evidence type="ECO:0000259" key="12">
    <source>
        <dbReference type="SMART" id="SM00831"/>
    </source>
</evidence>
<keyword evidence="3" id="KW-1003">Cell membrane</keyword>
<dbReference type="SUPFAM" id="SSF81653">
    <property type="entry name" value="Calcium ATPase, transduction domain A"/>
    <property type="match status" value="1"/>
</dbReference>
<evidence type="ECO:0000313" key="13">
    <source>
        <dbReference type="EMBL" id="GFH01378.1"/>
    </source>
</evidence>
<dbReference type="SMART" id="SM00831">
    <property type="entry name" value="Cation_ATPase_N"/>
    <property type="match status" value="1"/>
</dbReference>
<evidence type="ECO:0000256" key="8">
    <source>
        <dbReference type="ARBA" id="ARBA00022989"/>
    </source>
</evidence>
<dbReference type="SUPFAM" id="SSF81665">
    <property type="entry name" value="Calcium ATPase, transmembrane domain M"/>
    <property type="match status" value="1"/>
</dbReference>
<keyword evidence="8 11" id="KW-1133">Transmembrane helix</keyword>
<accession>A0A7I9ZLA0</accession>
<comment type="catalytic activity">
    <reaction evidence="10">
        <text>ATP + H2O = ADP + phosphate + H(+)</text>
        <dbReference type="Rhea" id="RHEA:13065"/>
        <dbReference type="ChEBI" id="CHEBI:15377"/>
        <dbReference type="ChEBI" id="CHEBI:15378"/>
        <dbReference type="ChEBI" id="CHEBI:30616"/>
        <dbReference type="ChEBI" id="CHEBI:43474"/>
        <dbReference type="ChEBI" id="CHEBI:456216"/>
    </reaction>
</comment>
<feature type="transmembrane region" description="Helical" evidence="11">
    <location>
        <begin position="67"/>
        <end position="84"/>
    </location>
</feature>
<dbReference type="InterPro" id="IPR006068">
    <property type="entry name" value="ATPase_P-typ_cation-transptr_C"/>
</dbReference>
<keyword evidence="4 11" id="KW-0812">Transmembrane</keyword>
<keyword evidence="14" id="KW-1185">Reference proteome</keyword>
<keyword evidence="9 11" id="KW-0472">Membrane</keyword>
<dbReference type="Gene3D" id="1.20.1110.10">
    <property type="entry name" value="Calcium-transporting ATPase, transmembrane domain"/>
    <property type="match status" value="1"/>
</dbReference>
<protein>
    <submittedName>
        <fullName evidence="13">Haloacid dehalogenase</fullName>
    </submittedName>
</protein>
<dbReference type="GO" id="GO:0016887">
    <property type="term" value="F:ATP hydrolysis activity"/>
    <property type="evidence" value="ECO:0007669"/>
    <property type="project" value="InterPro"/>
</dbReference>
<dbReference type="InterPro" id="IPR023298">
    <property type="entry name" value="ATPase_P-typ_TM_dom_sf"/>
</dbReference>
<feature type="transmembrane region" description="Helical" evidence="11">
    <location>
        <begin position="746"/>
        <end position="762"/>
    </location>
</feature>
<evidence type="ECO:0000256" key="4">
    <source>
        <dbReference type="ARBA" id="ARBA00022692"/>
    </source>
</evidence>
<comment type="similarity">
    <text evidence="2">Belongs to the cation transport ATPase (P-type) (TC 3.A.3) family. Type IIA subfamily.</text>
</comment>
<dbReference type="Proteomes" id="UP000465304">
    <property type="component" value="Unassembled WGS sequence"/>
</dbReference>
<dbReference type="SFLD" id="SFLDG00002">
    <property type="entry name" value="C1.7:_P-type_atpase_like"/>
    <property type="match status" value="1"/>
</dbReference>
<evidence type="ECO:0000256" key="11">
    <source>
        <dbReference type="SAM" id="Phobius"/>
    </source>
</evidence>
<dbReference type="GO" id="GO:0005886">
    <property type="term" value="C:plasma membrane"/>
    <property type="evidence" value="ECO:0007669"/>
    <property type="project" value="UniProtKB-SubCell"/>
</dbReference>
<evidence type="ECO:0000256" key="6">
    <source>
        <dbReference type="ARBA" id="ARBA00022840"/>
    </source>
</evidence>
<dbReference type="SFLD" id="SFLDS00003">
    <property type="entry name" value="Haloacid_Dehalogenase"/>
    <property type="match status" value="1"/>
</dbReference>
<dbReference type="SUPFAM" id="SSF81660">
    <property type="entry name" value="Metal cation-transporting ATPase, ATP-binding domain N"/>
    <property type="match status" value="1"/>
</dbReference>
<feature type="transmembrane region" description="Helical" evidence="11">
    <location>
        <begin position="285"/>
        <end position="314"/>
    </location>
</feature>
<keyword evidence="5" id="KW-0547">Nucleotide-binding</keyword>
<dbReference type="InterPro" id="IPR001757">
    <property type="entry name" value="P_typ_ATPase"/>
</dbReference>
<feature type="domain" description="Cation-transporting P-type ATPase N-terminal" evidence="12">
    <location>
        <begin position="9"/>
        <end position="83"/>
    </location>
</feature>
<dbReference type="Pfam" id="PF00689">
    <property type="entry name" value="Cation_ATPase_C"/>
    <property type="match status" value="1"/>
</dbReference>
<dbReference type="SFLD" id="SFLDF00027">
    <property type="entry name" value="p-type_atpase"/>
    <property type="match status" value="1"/>
</dbReference>
<feature type="transmembrane region" description="Helical" evidence="11">
    <location>
        <begin position="257"/>
        <end position="279"/>
    </location>
</feature>
<feature type="transmembrane region" description="Helical" evidence="11">
    <location>
        <begin position="796"/>
        <end position="815"/>
    </location>
</feature>
<sequence length="959" mass="102671">MVSAVADADPSLLDWDTVVEQLGSDPDRGLSVQEAARRLREVGPNEIATVPPVPRWRKFVEQFRDPLVYLLFAAIGISLIVWAVDGAPGWPMDASVIAAIIVVNAGLGYVQQAHAEHAVEALARMSAATATVVRDGVQQRVPTRELVPGDLLVLVEGDTVAADARLLSAATLQVSEARLTGESEPVMKDARTLAAPAALGDRLDMVFNGSAVNQGAGRAVVTATAMATQMGQIVVLLRSVHEERTPLQREIARLGRMLGIAVLSIAVVVIATILLMSGVHTINNVVTALLLGVSLAVAAVPEGLPAIMSVVLALGVRRMSTQNAIVKKLSSVETLGSATVVCSDKTGTLTTGEMTIGRIATPVGEVTVTGAGYHPAGRIERDGVALPEGSDLWRQSALVLGGGCLANDAALQEQDGEWAVQGDPTDAAFLVAEMKIGTGHRRTERFRRMGEIPFTSERKLMSSLESDAHRDGRVTVVTKGAAEVVLSRCTHVHVSHRIEPLDAVQRTQIIADVERLSGDAFRTLAVAYRLLETSTLPEINESLEREMVYCGMVGIIDPPRPEAADAIARARRAGIRVMMITGDHPRTAARIARDLGMTEEVSAVSGLELASLDEEQFRETVRHRSVYARVTPADKQRIVHALHADHQIVAMTGDGVNDAPALKSADIGIAMGRSGTEVAKEASTMILADDNFATIVKAIREGRGIFANIRKFLRYLLSSNIGEVLTVFFGVVLAGVIGLTDVDGTIALPLLATQILWINLLTDSGPALAMGVDPEADDIMSRPPRSTSERIIDGRMWGGFVLTGVVMAVATLLTLDLYLPGGLIAGEESLDNARTAGFTVLVLAQLFNALCARSETGTAFHRFLGNRWLWVAIGVSALLQLAVVHLPFLQRAFSTEALSPIQWLVCLVMASTVLWASEIRKLILRSLDTRKARRPMSNCPADQCRKSLRGPDIRSLIAE</sequence>
<feature type="transmembrane region" description="Helical" evidence="11">
    <location>
        <begin position="90"/>
        <end position="110"/>
    </location>
</feature>
<dbReference type="Pfam" id="PF13246">
    <property type="entry name" value="Cation_ATPase"/>
    <property type="match status" value="1"/>
</dbReference>
<dbReference type="RefSeq" id="WP_237166465.1">
    <property type="nucleotide sequence ID" value="NZ_BLLB01000002.1"/>
</dbReference>
<dbReference type="InterPro" id="IPR050510">
    <property type="entry name" value="Cation_transp_ATPase_P-type"/>
</dbReference>
<feature type="transmembrane region" description="Helical" evidence="11">
    <location>
        <begin position="900"/>
        <end position="917"/>
    </location>
</feature>
<evidence type="ECO:0000256" key="2">
    <source>
        <dbReference type="ARBA" id="ARBA00005675"/>
    </source>
</evidence>
<keyword evidence="7" id="KW-1278">Translocase</keyword>
<dbReference type="PANTHER" id="PTHR43294:SF21">
    <property type="entry name" value="CATION TRANSPORTING ATPASE"/>
    <property type="match status" value="1"/>
</dbReference>
<dbReference type="InterPro" id="IPR008250">
    <property type="entry name" value="ATPase_P-typ_transduc_dom_A_sf"/>
</dbReference>
<evidence type="ECO:0000256" key="10">
    <source>
        <dbReference type="ARBA" id="ARBA00049360"/>
    </source>
</evidence>
<evidence type="ECO:0000313" key="14">
    <source>
        <dbReference type="Proteomes" id="UP000465304"/>
    </source>
</evidence>
<evidence type="ECO:0000256" key="5">
    <source>
        <dbReference type="ARBA" id="ARBA00022741"/>
    </source>
</evidence>
<evidence type="ECO:0000256" key="9">
    <source>
        <dbReference type="ARBA" id="ARBA00023136"/>
    </source>
</evidence>
<dbReference type="PROSITE" id="PS00154">
    <property type="entry name" value="ATPASE_E1_E2"/>
    <property type="match status" value="1"/>
</dbReference>
<dbReference type="PRINTS" id="PR00119">
    <property type="entry name" value="CATATPASE"/>
</dbReference>
<dbReference type="Gene3D" id="3.40.50.1000">
    <property type="entry name" value="HAD superfamily/HAD-like"/>
    <property type="match status" value="1"/>
</dbReference>
<organism evidence="13 14">
    <name type="scientific">Mycolicibacterium hippocampi</name>
    <dbReference type="NCBI Taxonomy" id="659824"/>
    <lineage>
        <taxon>Bacteria</taxon>
        <taxon>Bacillati</taxon>
        <taxon>Actinomycetota</taxon>
        <taxon>Actinomycetes</taxon>
        <taxon>Mycobacteriales</taxon>
        <taxon>Mycobacteriaceae</taxon>
        <taxon>Mycolicibacterium</taxon>
    </lineage>
</organism>
<dbReference type="Gene3D" id="2.70.150.10">
    <property type="entry name" value="Calcium-transporting ATPase, cytoplasmic transduction domain A"/>
    <property type="match status" value="1"/>
</dbReference>
<evidence type="ECO:0000256" key="1">
    <source>
        <dbReference type="ARBA" id="ARBA00004651"/>
    </source>
</evidence>
<dbReference type="SUPFAM" id="SSF56784">
    <property type="entry name" value="HAD-like"/>
    <property type="match status" value="1"/>
</dbReference>
<evidence type="ECO:0000256" key="3">
    <source>
        <dbReference type="ARBA" id="ARBA00022475"/>
    </source>
</evidence>
<dbReference type="Pfam" id="PF08282">
    <property type="entry name" value="Hydrolase_3"/>
    <property type="match status" value="1"/>
</dbReference>
<dbReference type="Pfam" id="PF00122">
    <property type="entry name" value="E1-E2_ATPase"/>
    <property type="match status" value="1"/>
</dbReference>
<reference evidence="13 14" key="1">
    <citation type="journal article" date="2019" name="Emerg. Microbes Infect.">
        <title>Comprehensive subspecies identification of 175 nontuberculous mycobacteria species based on 7547 genomic profiles.</title>
        <authorList>
            <person name="Matsumoto Y."/>
            <person name="Kinjo T."/>
            <person name="Motooka D."/>
            <person name="Nabeya D."/>
            <person name="Jung N."/>
            <person name="Uechi K."/>
            <person name="Horii T."/>
            <person name="Iida T."/>
            <person name="Fujita J."/>
            <person name="Nakamura S."/>
        </authorList>
    </citation>
    <scope>NUCLEOTIDE SEQUENCE [LARGE SCALE GENOMIC DNA]</scope>
    <source>
        <strain evidence="13 14">JCM 30996</strain>
    </source>
</reference>
<name>A0A7I9ZLA0_9MYCO</name>
<dbReference type="InterPro" id="IPR023299">
    <property type="entry name" value="ATPase_P-typ_cyto_dom_N"/>
</dbReference>
<proteinExistence type="inferred from homology"/>
<dbReference type="Pfam" id="PF00690">
    <property type="entry name" value="Cation_ATPase_N"/>
    <property type="match status" value="1"/>
</dbReference>
<dbReference type="NCBIfam" id="TIGR01494">
    <property type="entry name" value="ATPase_P-type"/>
    <property type="match status" value="2"/>
</dbReference>
<dbReference type="InterPro" id="IPR023214">
    <property type="entry name" value="HAD_sf"/>
</dbReference>
<gene>
    <name evidence="13" type="primary">pacL1</name>
    <name evidence="13" type="ORF">MHIP_18610</name>
</gene>
<dbReference type="FunFam" id="3.40.50.1000:FF:000083">
    <property type="entry name" value="Sodium/potassium-transporting ATPase subunit alpha"/>
    <property type="match status" value="1"/>
</dbReference>
<feature type="transmembrane region" description="Helical" evidence="11">
    <location>
        <begin position="720"/>
        <end position="740"/>
    </location>
</feature>
<dbReference type="InterPro" id="IPR036412">
    <property type="entry name" value="HAD-like_sf"/>
</dbReference>
<dbReference type="InterPro" id="IPR004014">
    <property type="entry name" value="ATPase_P-typ_cation-transptr_N"/>
</dbReference>
<dbReference type="InterPro" id="IPR018303">
    <property type="entry name" value="ATPase_P-typ_P_site"/>
</dbReference>
<feature type="transmembrane region" description="Helical" evidence="11">
    <location>
        <begin position="835"/>
        <end position="856"/>
    </location>
</feature>
<comment type="caution">
    <text evidence="13">The sequence shown here is derived from an EMBL/GenBank/DDBJ whole genome shotgun (WGS) entry which is preliminary data.</text>
</comment>
<dbReference type="AlphaFoldDB" id="A0A7I9ZLA0"/>
<feature type="transmembrane region" description="Helical" evidence="11">
    <location>
        <begin position="868"/>
        <end position="888"/>
    </location>
</feature>
<keyword evidence="6" id="KW-0067">ATP-binding</keyword>